<feature type="region of interest" description="Disordered" evidence="3">
    <location>
        <begin position="1"/>
        <end position="34"/>
    </location>
</feature>
<keyword evidence="4" id="KW-0472">Membrane</keyword>
<evidence type="ECO:0000313" key="6">
    <source>
        <dbReference type="EMBL" id="KAL0467571.1"/>
    </source>
</evidence>
<evidence type="ECO:0000256" key="4">
    <source>
        <dbReference type="SAM" id="Phobius"/>
    </source>
</evidence>
<keyword evidence="6" id="KW-0378">Hydrolase</keyword>
<name>A0ABR3D786_NEUIN</name>
<dbReference type="SUPFAM" id="SSF51445">
    <property type="entry name" value="(Trans)glycosidases"/>
    <property type="match status" value="1"/>
</dbReference>
<dbReference type="PANTHER" id="PTHR35273">
    <property type="entry name" value="ALPHA-1,4 POLYGALACTOSAMINIDASE, PUTATIVE (AFU_ORTHOLOGUE AFUA_3G07890)-RELATED"/>
    <property type="match status" value="1"/>
</dbReference>
<keyword evidence="7" id="KW-1185">Reference proteome</keyword>
<dbReference type="Proteomes" id="UP001451303">
    <property type="component" value="Unassembled WGS sequence"/>
</dbReference>
<reference evidence="6 7" key="1">
    <citation type="submission" date="2023-09" db="EMBL/GenBank/DDBJ databases">
        <title>Multi-omics analysis of a traditional fermented food reveals byproduct-associated fungal strains for waste-to-food upcycling.</title>
        <authorList>
            <consortium name="Lawrence Berkeley National Laboratory"/>
            <person name="Rekdal V.M."/>
            <person name="Villalobos-Escobedo J.M."/>
            <person name="Rodriguez-Valeron N."/>
            <person name="Garcia M.O."/>
            <person name="Vasquez D.P."/>
            <person name="Damayanti I."/>
            <person name="Sorensen P.M."/>
            <person name="Baidoo E.E."/>
            <person name="De Carvalho A.C."/>
            <person name="Riley R."/>
            <person name="Lipzen A."/>
            <person name="He G."/>
            <person name="Yan M."/>
            <person name="Haridas S."/>
            <person name="Daum C."/>
            <person name="Yoshinaga Y."/>
            <person name="Ng V."/>
            <person name="Grigoriev I.V."/>
            <person name="Munk R."/>
            <person name="Nuraida L."/>
            <person name="Wijaya C.H."/>
            <person name="Morales P.-C."/>
            <person name="Keasling J.D."/>
        </authorList>
    </citation>
    <scope>NUCLEOTIDE SEQUENCE [LARGE SCALE GENOMIC DNA]</scope>
    <source>
        <strain evidence="6 7">FGSC 2613</strain>
    </source>
</reference>
<feature type="region of interest" description="Disordered" evidence="3">
    <location>
        <begin position="72"/>
        <end position="96"/>
    </location>
</feature>
<evidence type="ECO:0000259" key="5">
    <source>
        <dbReference type="Pfam" id="PF03537"/>
    </source>
</evidence>
<sequence>MADTPKSGQSEDHHAKPVVVDEAGLKSASAGTAPPRRRSRKILYIAIAAAVVVVLGLALGLGLGLGLKDHGGRGDENEPSNPTPSEPPVTPNGTVWQPPVGAKWQIILNSVLDVPSAKDANAKTSSQPLTPDVPVWDFDMFLHRNTSVIANLHALGKRAICYFSAGSYEPYTPDNTSFVSADLGKTMDGWPDEKWLDIRRSSVRNIMLKRLDIAAAMKCDAVDPDNVDGYQNANGLGLTKQDTIDFVRFLGKEASKRGLAMGLKNAGEVIEDVLDVVQFSVNEQCAQYNECDTFEKFTAAGKPVFHIEYPSGAPKAVSTKDSNKLCGATGADKFSTVLKGMDLDAWVEYCDGNVAETKVADTSSGDDNGDDDE</sequence>
<accession>A0ABR3D786</accession>
<dbReference type="EC" id="3.2.1.22" evidence="2"/>
<organism evidence="6 7">
    <name type="scientific">Neurospora intermedia</name>
    <dbReference type="NCBI Taxonomy" id="5142"/>
    <lineage>
        <taxon>Eukaryota</taxon>
        <taxon>Fungi</taxon>
        <taxon>Dikarya</taxon>
        <taxon>Ascomycota</taxon>
        <taxon>Pezizomycotina</taxon>
        <taxon>Sordariomycetes</taxon>
        <taxon>Sordariomycetidae</taxon>
        <taxon>Sordariales</taxon>
        <taxon>Sordariaceae</taxon>
        <taxon>Neurospora</taxon>
    </lineage>
</organism>
<evidence type="ECO:0000256" key="3">
    <source>
        <dbReference type="SAM" id="MobiDB-lite"/>
    </source>
</evidence>
<evidence type="ECO:0000256" key="2">
    <source>
        <dbReference type="ARBA" id="ARBA00012755"/>
    </source>
</evidence>
<protein>
    <recommendedName>
        <fullName evidence="2">alpha-galactosidase</fullName>
        <ecNumber evidence="2">3.2.1.22</ecNumber>
    </recommendedName>
</protein>
<feature type="compositionally biased region" description="Pro residues" evidence="3">
    <location>
        <begin position="81"/>
        <end position="90"/>
    </location>
</feature>
<comment type="catalytic activity">
    <reaction evidence="1">
        <text>Hydrolysis of terminal, non-reducing alpha-D-galactose residues in alpha-D-galactosides, including galactose oligosaccharides, galactomannans and galactolipids.</text>
        <dbReference type="EC" id="3.2.1.22"/>
    </reaction>
</comment>
<dbReference type="PANTHER" id="PTHR35273:SF2">
    <property type="entry name" value="ALPHA-GALACTOSIDASE"/>
    <property type="match status" value="1"/>
</dbReference>
<feature type="transmembrane region" description="Helical" evidence="4">
    <location>
        <begin position="42"/>
        <end position="67"/>
    </location>
</feature>
<evidence type="ECO:0000313" key="7">
    <source>
        <dbReference type="Proteomes" id="UP001451303"/>
    </source>
</evidence>
<comment type="caution">
    <text evidence="6">The sequence shown here is derived from an EMBL/GenBank/DDBJ whole genome shotgun (WGS) entry which is preliminary data.</text>
</comment>
<keyword evidence="4" id="KW-0812">Transmembrane</keyword>
<dbReference type="InterPro" id="IPR017853">
    <property type="entry name" value="GH"/>
</dbReference>
<gene>
    <name evidence="6" type="ORF">QR685DRAFT_362967</name>
</gene>
<dbReference type="Gene3D" id="3.20.20.70">
    <property type="entry name" value="Aldolase class I"/>
    <property type="match status" value="1"/>
</dbReference>
<evidence type="ECO:0000256" key="1">
    <source>
        <dbReference type="ARBA" id="ARBA00001255"/>
    </source>
</evidence>
<dbReference type="Pfam" id="PF03537">
    <property type="entry name" value="Glyco_hydro_114"/>
    <property type="match status" value="1"/>
</dbReference>
<dbReference type="InterPro" id="IPR004352">
    <property type="entry name" value="GH114_TIM-barrel"/>
</dbReference>
<keyword evidence="4" id="KW-1133">Transmembrane helix</keyword>
<dbReference type="InterPro" id="IPR013785">
    <property type="entry name" value="Aldolase_TIM"/>
</dbReference>
<proteinExistence type="predicted"/>
<dbReference type="GO" id="GO:0016787">
    <property type="term" value="F:hydrolase activity"/>
    <property type="evidence" value="ECO:0007669"/>
    <property type="project" value="UniProtKB-KW"/>
</dbReference>
<feature type="domain" description="Glycoside-hydrolase family GH114 TIM-barrel" evidence="5">
    <location>
        <begin position="103"/>
        <end position="346"/>
    </location>
</feature>
<dbReference type="EMBL" id="JAVLET010000009">
    <property type="protein sequence ID" value="KAL0467571.1"/>
    <property type="molecule type" value="Genomic_DNA"/>
</dbReference>